<evidence type="ECO:0000256" key="1">
    <source>
        <dbReference type="SAM" id="SignalP"/>
    </source>
</evidence>
<feature type="signal peptide" evidence="1">
    <location>
        <begin position="1"/>
        <end position="23"/>
    </location>
</feature>
<protein>
    <submittedName>
        <fullName evidence="2">Uncharacterized protein</fullName>
    </submittedName>
</protein>
<name>A0ABQ6Z6Q9_9GAMM</name>
<evidence type="ECO:0000313" key="2">
    <source>
        <dbReference type="EMBL" id="KAF1694343.1"/>
    </source>
</evidence>
<dbReference type="EMBL" id="PDWN01000008">
    <property type="protein sequence ID" value="KAF1694343.1"/>
    <property type="molecule type" value="Genomic_DNA"/>
</dbReference>
<dbReference type="Proteomes" id="UP000788419">
    <property type="component" value="Unassembled WGS sequence"/>
</dbReference>
<comment type="caution">
    <text evidence="2">The sequence shown here is derived from an EMBL/GenBank/DDBJ whole genome shotgun (WGS) entry which is preliminary data.</text>
</comment>
<organism evidence="2 3">
    <name type="scientific">Pseudoxanthomonas daejeonensis</name>
    <dbReference type="NCBI Taxonomy" id="266062"/>
    <lineage>
        <taxon>Bacteria</taxon>
        <taxon>Pseudomonadati</taxon>
        <taxon>Pseudomonadota</taxon>
        <taxon>Gammaproteobacteria</taxon>
        <taxon>Lysobacterales</taxon>
        <taxon>Lysobacteraceae</taxon>
        <taxon>Pseudoxanthomonas</taxon>
    </lineage>
</organism>
<gene>
    <name evidence="2" type="ORF">CSC65_09130</name>
</gene>
<accession>A0ABQ6Z6Q9</accession>
<keyword evidence="1" id="KW-0732">Signal</keyword>
<feature type="chain" id="PRO_5046731939" evidence="1">
    <location>
        <begin position="24"/>
        <end position="174"/>
    </location>
</feature>
<keyword evidence="3" id="KW-1185">Reference proteome</keyword>
<reference evidence="2 3" key="1">
    <citation type="submission" date="2017-10" db="EMBL/GenBank/DDBJ databases">
        <title>Whole genome sequencing of members of genus Pseudoxanthomonas.</title>
        <authorList>
            <person name="Kumar S."/>
            <person name="Bansal K."/>
            <person name="Kaur A."/>
            <person name="Patil P."/>
            <person name="Sharma S."/>
            <person name="Patil P.B."/>
        </authorList>
    </citation>
    <scope>NUCLEOTIDE SEQUENCE [LARGE SCALE GENOMIC DNA]</scope>
    <source>
        <strain evidence="2 3">DSM 17801</strain>
    </source>
</reference>
<evidence type="ECO:0000313" key="3">
    <source>
        <dbReference type="Proteomes" id="UP000788419"/>
    </source>
</evidence>
<proteinExistence type="predicted"/>
<sequence length="174" mass="18747">MRNEGVPAMFRLCAILLSLLPGASVDIARPGPFAFGSSVAQAQQRPAPLCTSLEIRVLTPPTAPLARISRHPVDCAGFVHADRPRTVELVFQDYRLDLVWILFPAQRKTELLQAFSTRYGKPSLEVEFGSIYLAASAAARNAPNGALFASERQARAMMARLQAQAAAASPSTSP</sequence>